<keyword evidence="2" id="KW-0812">Transmembrane</keyword>
<evidence type="ECO:0000313" key="3">
    <source>
        <dbReference type="EMBL" id="BDZ37789.1"/>
    </source>
</evidence>
<keyword evidence="2" id="KW-1133">Transmembrane helix</keyword>
<reference evidence="4" key="1">
    <citation type="journal article" date="2019" name="Int. J. Syst. Evol. Microbiol.">
        <title>The Global Catalogue of Microorganisms (GCM) 10K type strain sequencing project: providing services to taxonomists for standard genome sequencing and annotation.</title>
        <authorList>
            <consortium name="The Broad Institute Genomics Platform"/>
            <consortium name="The Broad Institute Genome Sequencing Center for Infectious Disease"/>
            <person name="Wu L."/>
            <person name="Ma J."/>
        </authorList>
    </citation>
    <scope>NUCLEOTIDE SEQUENCE [LARGE SCALE GENOMIC DNA]</scope>
    <source>
        <strain evidence="4">NBRC 106310</strain>
    </source>
</reference>
<feature type="transmembrane region" description="Helical" evidence="2">
    <location>
        <begin position="37"/>
        <end position="62"/>
    </location>
</feature>
<sequence length="98" mass="9957">MSTISIQSPAILRASAGAAGRSMRTTRLRMTARGRRVLAAVVAAPLAAGIAFSVIAGGSALASGEHGDPVSFETVTALPGRPSGRSPPRPHRVWTPAS</sequence>
<dbReference type="Proteomes" id="UP001321543">
    <property type="component" value="Chromosome"/>
</dbReference>
<evidence type="ECO:0000256" key="1">
    <source>
        <dbReference type="SAM" id="MobiDB-lite"/>
    </source>
</evidence>
<organism evidence="3 4">
    <name type="scientific">Microbacterium suwonense</name>
    <dbReference type="NCBI Taxonomy" id="683047"/>
    <lineage>
        <taxon>Bacteria</taxon>
        <taxon>Bacillati</taxon>
        <taxon>Actinomycetota</taxon>
        <taxon>Actinomycetes</taxon>
        <taxon>Micrococcales</taxon>
        <taxon>Microbacteriaceae</taxon>
        <taxon>Microbacterium</taxon>
    </lineage>
</organism>
<keyword evidence="2" id="KW-0472">Membrane</keyword>
<feature type="region of interest" description="Disordered" evidence="1">
    <location>
        <begin position="72"/>
        <end position="98"/>
    </location>
</feature>
<name>A0ABN6WZB7_9MICO</name>
<dbReference type="RefSeq" id="WP_286301621.1">
    <property type="nucleotide sequence ID" value="NZ_AP027728.1"/>
</dbReference>
<keyword evidence="4" id="KW-1185">Reference proteome</keyword>
<gene>
    <name evidence="3" type="ORF">GCM10025863_04030</name>
</gene>
<evidence type="ECO:0000256" key="2">
    <source>
        <dbReference type="SAM" id="Phobius"/>
    </source>
</evidence>
<proteinExistence type="predicted"/>
<evidence type="ECO:0000313" key="4">
    <source>
        <dbReference type="Proteomes" id="UP001321543"/>
    </source>
</evidence>
<accession>A0ABN6WZB7</accession>
<protein>
    <submittedName>
        <fullName evidence="3">Uncharacterized protein</fullName>
    </submittedName>
</protein>
<dbReference type="EMBL" id="AP027728">
    <property type="protein sequence ID" value="BDZ37789.1"/>
    <property type="molecule type" value="Genomic_DNA"/>
</dbReference>